<dbReference type="RefSeq" id="WP_206756671.1">
    <property type="nucleotide sequence ID" value="NZ_JACJPW010000180.1"/>
</dbReference>
<dbReference type="Proteomes" id="UP000641646">
    <property type="component" value="Unassembled WGS sequence"/>
</dbReference>
<evidence type="ECO:0000313" key="2">
    <source>
        <dbReference type="EMBL" id="MBD2186241.1"/>
    </source>
</evidence>
<comment type="caution">
    <text evidence="2">The sequence shown here is derived from an EMBL/GenBank/DDBJ whole genome shotgun (WGS) entry which is preliminary data.</text>
</comment>
<name>A0A926VLY0_9CYAN</name>
<keyword evidence="3" id="KW-1185">Reference proteome</keyword>
<protein>
    <submittedName>
        <fullName evidence="2">Uncharacterized protein</fullName>
    </submittedName>
</protein>
<dbReference type="EMBL" id="JACJPW010000180">
    <property type="protein sequence ID" value="MBD2186241.1"/>
    <property type="molecule type" value="Genomic_DNA"/>
</dbReference>
<gene>
    <name evidence="2" type="ORF">H6G03_35170</name>
</gene>
<reference evidence="2" key="1">
    <citation type="journal article" date="2015" name="ISME J.">
        <title>Draft Genome Sequence of Streptomyces incarnatus NRRL8089, which Produces the Nucleoside Antibiotic Sinefungin.</title>
        <authorList>
            <person name="Oshima K."/>
            <person name="Hattori M."/>
            <person name="Shimizu H."/>
            <person name="Fukuda K."/>
            <person name="Nemoto M."/>
            <person name="Inagaki K."/>
            <person name="Tamura T."/>
        </authorList>
    </citation>
    <scope>NUCLEOTIDE SEQUENCE</scope>
    <source>
        <strain evidence="2">FACHB-1375</strain>
    </source>
</reference>
<evidence type="ECO:0000256" key="1">
    <source>
        <dbReference type="SAM" id="MobiDB-lite"/>
    </source>
</evidence>
<dbReference type="AlphaFoldDB" id="A0A926VLY0"/>
<feature type="region of interest" description="Disordered" evidence="1">
    <location>
        <begin position="1"/>
        <end position="35"/>
    </location>
</feature>
<sequence length="73" mass="8573">MILENDNTDKSRSDDEEDRKNPIPTAVEEGFTPEEEKALLEKCDRLIEKFEEQIEKEDNSTDLPTPTYRLFPE</sequence>
<feature type="compositionally biased region" description="Basic and acidic residues" evidence="1">
    <location>
        <begin position="7"/>
        <end position="21"/>
    </location>
</feature>
<evidence type="ECO:0000313" key="3">
    <source>
        <dbReference type="Proteomes" id="UP000641646"/>
    </source>
</evidence>
<proteinExistence type="predicted"/>
<feature type="region of interest" description="Disordered" evidence="1">
    <location>
        <begin position="53"/>
        <end position="73"/>
    </location>
</feature>
<organism evidence="2 3">
    <name type="scientific">Aerosakkonema funiforme FACHB-1375</name>
    <dbReference type="NCBI Taxonomy" id="2949571"/>
    <lineage>
        <taxon>Bacteria</taxon>
        <taxon>Bacillati</taxon>
        <taxon>Cyanobacteriota</taxon>
        <taxon>Cyanophyceae</taxon>
        <taxon>Oscillatoriophycideae</taxon>
        <taxon>Aerosakkonematales</taxon>
        <taxon>Aerosakkonemataceae</taxon>
        <taxon>Aerosakkonema</taxon>
    </lineage>
</organism>
<reference evidence="2" key="2">
    <citation type="submission" date="2020-08" db="EMBL/GenBank/DDBJ databases">
        <authorList>
            <person name="Chen M."/>
            <person name="Teng W."/>
            <person name="Zhao L."/>
            <person name="Hu C."/>
            <person name="Zhou Y."/>
            <person name="Han B."/>
            <person name="Song L."/>
            <person name="Shu W."/>
        </authorList>
    </citation>
    <scope>NUCLEOTIDE SEQUENCE</scope>
    <source>
        <strain evidence="2">FACHB-1375</strain>
    </source>
</reference>
<accession>A0A926VLY0</accession>